<name>A0A4R0RE59_9APHY</name>
<dbReference type="Proteomes" id="UP000292702">
    <property type="component" value="Unassembled WGS sequence"/>
</dbReference>
<reference evidence="1 2" key="1">
    <citation type="submission" date="2018-11" db="EMBL/GenBank/DDBJ databases">
        <title>Genome assembly of Steccherinum ochraceum LE-BIN_3174, the white-rot fungus of the Steccherinaceae family (The Residual Polyporoid clade, Polyporales, Basidiomycota).</title>
        <authorList>
            <person name="Fedorova T.V."/>
            <person name="Glazunova O.A."/>
            <person name="Landesman E.O."/>
            <person name="Moiseenko K.V."/>
            <person name="Psurtseva N.V."/>
            <person name="Savinova O.S."/>
            <person name="Shakhova N.V."/>
            <person name="Tyazhelova T.V."/>
            <person name="Vasina D.V."/>
        </authorList>
    </citation>
    <scope>NUCLEOTIDE SEQUENCE [LARGE SCALE GENOMIC DNA]</scope>
    <source>
        <strain evidence="1 2">LE-BIN_3174</strain>
    </source>
</reference>
<keyword evidence="2" id="KW-1185">Reference proteome</keyword>
<organism evidence="1 2">
    <name type="scientific">Steccherinum ochraceum</name>
    <dbReference type="NCBI Taxonomy" id="92696"/>
    <lineage>
        <taxon>Eukaryota</taxon>
        <taxon>Fungi</taxon>
        <taxon>Dikarya</taxon>
        <taxon>Basidiomycota</taxon>
        <taxon>Agaricomycotina</taxon>
        <taxon>Agaricomycetes</taxon>
        <taxon>Polyporales</taxon>
        <taxon>Steccherinaceae</taxon>
        <taxon>Steccherinum</taxon>
    </lineage>
</organism>
<sequence length="154" mass="17393">MYGPVISHIDDWIALLSISTRYVFDKIRDLAISEISTRGVLDPVRKITLAESYNIPHWLSPAYVDLVKRPEPLSEAEAERLGLRTMVRVARAREIVRDRKYVSTMARSYFPHDRIYAFNDGGILEIVQEVWPECVVKVPAAAATAPAPPAVPMF</sequence>
<dbReference type="OrthoDB" id="3223751at2759"/>
<evidence type="ECO:0000313" key="2">
    <source>
        <dbReference type="Proteomes" id="UP000292702"/>
    </source>
</evidence>
<comment type="caution">
    <text evidence="1">The sequence shown here is derived from an EMBL/GenBank/DDBJ whole genome shotgun (WGS) entry which is preliminary data.</text>
</comment>
<dbReference type="AlphaFoldDB" id="A0A4R0RE59"/>
<evidence type="ECO:0000313" key="1">
    <source>
        <dbReference type="EMBL" id="TCD65003.1"/>
    </source>
</evidence>
<dbReference type="EMBL" id="RWJN01000204">
    <property type="protein sequence ID" value="TCD65003.1"/>
    <property type="molecule type" value="Genomic_DNA"/>
</dbReference>
<proteinExistence type="predicted"/>
<dbReference type="STRING" id="92696.A0A4R0RE59"/>
<gene>
    <name evidence="1" type="ORF">EIP91_003371</name>
</gene>
<protein>
    <submittedName>
        <fullName evidence="1">Uncharacterized protein</fullName>
    </submittedName>
</protein>
<accession>A0A4R0RE59</accession>